<evidence type="ECO:0000256" key="1">
    <source>
        <dbReference type="SAM" id="SignalP"/>
    </source>
</evidence>
<feature type="chain" id="PRO_5019110555" description="Thionin-like protein 2" evidence="1">
    <location>
        <begin position="22"/>
        <end position="96"/>
    </location>
</feature>
<feature type="signal peptide" evidence="1">
    <location>
        <begin position="1"/>
        <end position="21"/>
    </location>
</feature>
<dbReference type="EMBL" id="QZWG01000015">
    <property type="protein sequence ID" value="RZB63132.1"/>
    <property type="molecule type" value="Genomic_DNA"/>
</dbReference>
<protein>
    <recommendedName>
        <fullName evidence="4">Thionin-like protein 2</fullName>
    </recommendedName>
</protein>
<dbReference type="PANTHER" id="PTHR37183:SF1">
    <property type="entry name" value="PLANT THIONIN FAMILY PROTEIN"/>
    <property type="match status" value="1"/>
</dbReference>
<evidence type="ECO:0000313" key="2">
    <source>
        <dbReference type="EMBL" id="RZB63132.1"/>
    </source>
</evidence>
<gene>
    <name evidence="2" type="ORF">D0Y65_040002</name>
</gene>
<keyword evidence="3" id="KW-1185">Reference proteome</keyword>
<evidence type="ECO:0000313" key="3">
    <source>
        <dbReference type="Proteomes" id="UP000289340"/>
    </source>
</evidence>
<keyword evidence="1" id="KW-0732">Signal</keyword>
<evidence type="ECO:0008006" key="4">
    <source>
        <dbReference type="Google" id="ProtNLM"/>
    </source>
</evidence>
<dbReference type="AlphaFoldDB" id="A0A445GPH1"/>
<reference evidence="2 3" key="1">
    <citation type="submission" date="2018-09" db="EMBL/GenBank/DDBJ databases">
        <title>A high-quality reference genome of wild soybean provides a powerful tool to mine soybean genomes.</title>
        <authorList>
            <person name="Xie M."/>
            <person name="Chung C.Y.L."/>
            <person name="Li M.-W."/>
            <person name="Wong F.-L."/>
            <person name="Chan T.-F."/>
            <person name="Lam H.-M."/>
        </authorList>
    </citation>
    <scope>NUCLEOTIDE SEQUENCE [LARGE SCALE GENOMIC DNA]</scope>
    <source>
        <strain evidence="3">cv. W05</strain>
        <tissue evidence="2">Hypocotyl of etiolated seedlings</tissue>
    </source>
</reference>
<name>A0A445GPH1_GLYSO</name>
<organism evidence="2 3">
    <name type="scientific">Glycine soja</name>
    <name type="common">Wild soybean</name>
    <dbReference type="NCBI Taxonomy" id="3848"/>
    <lineage>
        <taxon>Eukaryota</taxon>
        <taxon>Viridiplantae</taxon>
        <taxon>Streptophyta</taxon>
        <taxon>Embryophyta</taxon>
        <taxon>Tracheophyta</taxon>
        <taxon>Spermatophyta</taxon>
        <taxon>Magnoliopsida</taxon>
        <taxon>eudicotyledons</taxon>
        <taxon>Gunneridae</taxon>
        <taxon>Pentapetalae</taxon>
        <taxon>rosids</taxon>
        <taxon>fabids</taxon>
        <taxon>Fabales</taxon>
        <taxon>Fabaceae</taxon>
        <taxon>Papilionoideae</taxon>
        <taxon>50 kb inversion clade</taxon>
        <taxon>NPAAA clade</taxon>
        <taxon>indigoferoid/millettioid clade</taxon>
        <taxon>Phaseoleae</taxon>
        <taxon>Glycine</taxon>
        <taxon>Glycine subgen. Soja</taxon>
    </lineage>
</organism>
<proteinExistence type="predicted"/>
<dbReference type="PANTHER" id="PTHR37183">
    <property type="entry name" value="PLANT THIONIN FAMILY PROTEIN"/>
    <property type="match status" value="1"/>
</dbReference>
<comment type="caution">
    <text evidence="2">The sequence shown here is derived from an EMBL/GenBank/DDBJ whole genome shotgun (WGS) entry which is preliminary data.</text>
</comment>
<sequence length="96" mass="10981">MKKMVVAMMLILLLISTQMESVEPDAADCLDGCTTACVQSDSRLQARCDRKCSIRCGPGNQPNPKYFFFILTMLYIDISWMDKKKEKDKMIFCLLT</sequence>
<dbReference type="Proteomes" id="UP000289340">
    <property type="component" value="Chromosome 15"/>
</dbReference>
<accession>A0A445GPH1</accession>